<keyword evidence="2" id="KW-0732">Signal</keyword>
<keyword evidence="4" id="KW-1185">Reference proteome</keyword>
<dbReference type="EMBL" id="CP059833">
    <property type="protein sequence ID" value="QMV86135.1"/>
    <property type="molecule type" value="Genomic_DNA"/>
</dbReference>
<feature type="signal peptide" evidence="2">
    <location>
        <begin position="1"/>
        <end position="24"/>
    </location>
</feature>
<sequence length="202" mass="21538">MFTQSTRGKLSAIALLATSLVACSTDKDPSLASKTEAVASSSSHASSEDAAHPTPQRSTSTVAAPTQADAESITPDLVADAIEKSMTVLEQPTDNIDLTHVLTGAALEARENERQELEANGLRQEGAAKVIHSEITPGQTPNVMNAHLCVDSTDIKLFDKNNVHVNAHVPAEEQRSALLASFEKVDGQWKLADLQFPNDPRC</sequence>
<reference evidence="3 4" key="1">
    <citation type="submission" date="2020-07" db="EMBL/GenBank/DDBJ databases">
        <title>non toxigenic Corynebacterium sp. nov from a clinical source.</title>
        <authorList>
            <person name="Bernier A.-M."/>
            <person name="Bernard K."/>
        </authorList>
    </citation>
    <scope>NUCLEOTIDE SEQUENCE [LARGE SCALE GENOMIC DNA]</scope>
    <source>
        <strain evidence="4">NML 93-0612</strain>
    </source>
</reference>
<proteinExistence type="predicted"/>
<evidence type="ECO:0000313" key="3">
    <source>
        <dbReference type="EMBL" id="QMV86135.1"/>
    </source>
</evidence>
<protein>
    <recommendedName>
        <fullName evidence="5">Secreted protein</fullName>
    </recommendedName>
</protein>
<dbReference type="AlphaFoldDB" id="A0A7G5FHP4"/>
<evidence type="ECO:0008006" key="5">
    <source>
        <dbReference type="Google" id="ProtNLM"/>
    </source>
</evidence>
<accession>A0A7G5FHP4</accession>
<dbReference type="Proteomes" id="UP000515570">
    <property type="component" value="Chromosome"/>
</dbReference>
<dbReference type="RefSeq" id="WP_182386948.1">
    <property type="nucleotide sequence ID" value="NZ_CP059833.1"/>
</dbReference>
<dbReference type="PROSITE" id="PS51257">
    <property type="entry name" value="PROKAR_LIPOPROTEIN"/>
    <property type="match status" value="1"/>
</dbReference>
<name>A0A7G5FHP4_9CORY</name>
<evidence type="ECO:0000313" key="4">
    <source>
        <dbReference type="Proteomes" id="UP000515570"/>
    </source>
</evidence>
<evidence type="ECO:0000256" key="1">
    <source>
        <dbReference type="SAM" id="MobiDB-lite"/>
    </source>
</evidence>
<gene>
    <name evidence="3" type="ORF">HW450_05315</name>
</gene>
<feature type="chain" id="PRO_5039697320" description="Secreted protein" evidence="2">
    <location>
        <begin position="25"/>
        <end position="202"/>
    </location>
</feature>
<feature type="region of interest" description="Disordered" evidence="1">
    <location>
        <begin position="26"/>
        <end position="70"/>
    </location>
</feature>
<organism evidence="3 4">
    <name type="scientific">Corynebacterium hindlerae</name>
    <dbReference type="NCBI Taxonomy" id="699041"/>
    <lineage>
        <taxon>Bacteria</taxon>
        <taxon>Bacillati</taxon>
        <taxon>Actinomycetota</taxon>
        <taxon>Actinomycetes</taxon>
        <taxon>Mycobacteriales</taxon>
        <taxon>Corynebacteriaceae</taxon>
        <taxon>Corynebacterium</taxon>
    </lineage>
</organism>
<evidence type="ECO:0000256" key="2">
    <source>
        <dbReference type="SAM" id="SignalP"/>
    </source>
</evidence>
<feature type="compositionally biased region" description="Polar residues" evidence="1">
    <location>
        <begin position="55"/>
        <end position="64"/>
    </location>
</feature>